<keyword evidence="8" id="KW-0472">Membrane</keyword>
<evidence type="ECO:0000256" key="5">
    <source>
        <dbReference type="ARBA" id="ARBA00022857"/>
    </source>
</evidence>
<evidence type="ECO:0000256" key="4">
    <source>
        <dbReference type="ARBA" id="ARBA00022827"/>
    </source>
</evidence>
<dbReference type="EMBL" id="JAANBB010000039">
    <property type="protein sequence ID" value="KAF7553934.1"/>
    <property type="molecule type" value="Genomic_DNA"/>
</dbReference>
<dbReference type="Gene3D" id="3.50.50.60">
    <property type="entry name" value="FAD/NAD(P)-binding domain"/>
    <property type="match status" value="3"/>
</dbReference>
<evidence type="ECO:0000256" key="6">
    <source>
        <dbReference type="ARBA" id="ARBA00023002"/>
    </source>
</evidence>
<dbReference type="AlphaFoldDB" id="A0A9P5LDQ5"/>
<dbReference type="SUPFAM" id="SSF51905">
    <property type="entry name" value="FAD/NAD(P)-binding domain"/>
    <property type="match status" value="2"/>
</dbReference>
<evidence type="ECO:0000313" key="10">
    <source>
        <dbReference type="Proteomes" id="UP000722485"/>
    </source>
</evidence>
<dbReference type="GO" id="GO:0004499">
    <property type="term" value="F:N,N-dimethylaniline monooxygenase activity"/>
    <property type="evidence" value="ECO:0007669"/>
    <property type="project" value="InterPro"/>
</dbReference>
<keyword evidence="3" id="KW-0285">Flavoprotein</keyword>
<comment type="cofactor">
    <cofactor evidence="1">
        <name>FAD</name>
        <dbReference type="ChEBI" id="CHEBI:57692"/>
    </cofactor>
</comment>
<evidence type="ECO:0000256" key="1">
    <source>
        <dbReference type="ARBA" id="ARBA00001974"/>
    </source>
</evidence>
<name>A0A9P5LDQ5_9HYPO</name>
<evidence type="ECO:0000256" key="3">
    <source>
        <dbReference type="ARBA" id="ARBA00022630"/>
    </source>
</evidence>
<dbReference type="PANTHER" id="PTHR43098">
    <property type="entry name" value="L-ORNITHINE N(5)-MONOOXYGENASE-RELATED"/>
    <property type="match status" value="1"/>
</dbReference>
<keyword evidence="4" id="KW-0274">FAD</keyword>
<dbReference type="Proteomes" id="UP000722485">
    <property type="component" value="Unassembled WGS sequence"/>
</dbReference>
<evidence type="ECO:0008006" key="11">
    <source>
        <dbReference type="Google" id="ProtNLM"/>
    </source>
</evidence>
<dbReference type="GO" id="GO:0050660">
    <property type="term" value="F:flavin adenine dinucleotide binding"/>
    <property type="evidence" value="ECO:0007669"/>
    <property type="project" value="InterPro"/>
</dbReference>
<dbReference type="InterPro" id="IPR036188">
    <property type="entry name" value="FAD/NAD-bd_sf"/>
</dbReference>
<protein>
    <recommendedName>
        <fullName evidence="11">FAD/NAD(P)-binding domain-containing protein</fullName>
    </recommendedName>
</protein>
<organism evidence="9 10">
    <name type="scientific">Cylindrodendrum hubeiense</name>
    <dbReference type="NCBI Taxonomy" id="595255"/>
    <lineage>
        <taxon>Eukaryota</taxon>
        <taxon>Fungi</taxon>
        <taxon>Dikarya</taxon>
        <taxon>Ascomycota</taxon>
        <taxon>Pezizomycotina</taxon>
        <taxon>Sordariomycetes</taxon>
        <taxon>Hypocreomycetidae</taxon>
        <taxon>Hypocreales</taxon>
        <taxon>Nectriaceae</taxon>
        <taxon>Cylindrodendrum</taxon>
    </lineage>
</organism>
<keyword evidence="10" id="KW-1185">Reference proteome</keyword>
<sequence>MTSPESVLPLYDLVVDVIIVGAGFGGCYALHEMRRQGYTAKILEAGGDFGGVWHFNRYPGVRVDSETPLYQLSLSNVTDSFNFTERFPDGEELRRYFDHLNDTLDLRKDAIFNTKVSGVHYDQVKTTWSFSTDSGLCATSRYAIFASGSTNKAFIPNFSGIERFTGPIIHPSVWPEDLDITGKKIGIIGQGASGIQILQTLAKQDCKITVFIRNPCTAIPMGQRVIPTKESEGLKNLYDTIFTRAKYGSPVGTAYNRCKVSYHDLSEEERNKLYEKLWKRGGYAFLSSNLPEYIVNKQANADVYDFWVNKVRARMADPVKRDIVAPLQQFQWIGTKRPSLEMDYYEMIDRPNVSLVNLKSTPIKEFTNGGITTVDGKAHKLDIVIVATGYDSVTGSLYDMNITDKEGVSLRKKWQDGIKTYLGMMVPGLPNAFFLYGPQAPTSLANGPPFLELQVEWVTAFLKKMKSDKLKAVEVSNEAAEEWGQASLKVFNILLNRETPSWWNGANIPGKRREPLIWHGGIPAWWQECSNALADWSKFTVSK</sequence>
<proteinExistence type="inferred from homology"/>
<dbReference type="Pfam" id="PF00743">
    <property type="entry name" value="FMO-like"/>
    <property type="match status" value="1"/>
</dbReference>
<keyword evidence="5" id="KW-0521">NADP</keyword>
<accession>A0A9P5LDQ5</accession>
<dbReference type="GO" id="GO:0050661">
    <property type="term" value="F:NADP binding"/>
    <property type="evidence" value="ECO:0007669"/>
    <property type="project" value="InterPro"/>
</dbReference>
<dbReference type="OrthoDB" id="66881at2759"/>
<gene>
    <name evidence="9" type="ORF">G7Z17_g3307</name>
</gene>
<dbReference type="PRINTS" id="PR00411">
    <property type="entry name" value="PNDRDTASEI"/>
</dbReference>
<evidence type="ECO:0000313" key="9">
    <source>
        <dbReference type="EMBL" id="KAF7553934.1"/>
    </source>
</evidence>
<keyword evidence="8" id="KW-0812">Transmembrane</keyword>
<feature type="transmembrane region" description="Helical" evidence="8">
    <location>
        <begin position="13"/>
        <end position="31"/>
    </location>
</feature>
<evidence type="ECO:0000256" key="8">
    <source>
        <dbReference type="SAM" id="Phobius"/>
    </source>
</evidence>
<dbReference type="PANTHER" id="PTHR43098:SF3">
    <property type="entry name" value="L-ORNITHINE N(5)-MONOOXYGENASE-RELATED"/>
    <property type="match status" value="1"/>
</dbReference>
<reference evidence="9" key="1">
    <citation type="submission" date="2020-03" db="EMBL/GenBank/DDBJ databases">
        <title>Draft Genome Sequence of Cylindrodendrum hubeiense.</title>
        <authorList>
            <person name="Buettner E."/>
            <person name="Kellner H."/>
        </authorList>
    </citation>
    <scope>NUCLEOTIDE SEQUENCE</scope>
    <source>
        <strain evidence="9">IHI 201604</strain>
    </source>
</reference>
<keyword evidence="6" id="KW-0560">Oxidoreductase</keyword>
<dbReference type="InterPro" id="IPR050775">
    <property type="entry name" value="FAD-binding_Monooxygenases"/>
</dbReference>
<evidence type="ECO:0000256" key="7">
    <source>
        <dbReference type="ARBA" id="ARBA00023033"/>
    </source>
</evidence>
<dbReference type="InterPro" id="IPR020946">
    <property type="entry name" value="Flavin_mOase-like"/>
</dbReference>
<keyword evidence="7" id="KW-0503">Monooxygenase</keyword>
<comment type="caution">
    <text evidence="9">The sequence shown here is derived from an EMBL/GenBank/DDBJ whole genome shotgun (WGS) entry which is preliminary data.</text>
</comment>
<evidence type="ECO:0000256" key="2">
    <source>
        <dbReference type="ARBA" id="ARBA00010139"/>
    </source>
</evidence>
<keyword evidence="8" id="KW-1133">Transmembrane helix</keyword>
<comment type="similarity">
    <text evidence="2">Belongs to the FAD-binding monooxygenase family.</text>
</comment>